<feature type="transmembrane region" description="Helical" evidence="6">
    <location>
        <begin position="30"/>
        <end position="49"/>
    </location>
</feature>
<keyword evidence="4 6" id="KW-1133">Transmembrane helix</keyword>
<evidence type="ECO:0000256" key="4">
    <source>
        <dbReference type="ARBA" id="ARBA00022989"/>
    </source>
</evidence>
<dbReference type="PIRSF" id="PIRSF035875">
    <property type="entry name" value="RNase_BN"/>
    <property type="match status" value="1"/>
</dbReference>
<protein>
    <submittedName>
        <fullName evidence="7">Ribonuclease BN</fullName>
    </submittedName>
</protein>
<reference evidence="7 8" key="1">
    <citation type="journal article" date="2012" name="J. Bacteriol.">
        <title>Draft Genome Sequence of the Extremely Halophilic Archaeon Halogranum salarium B-1T.</title>
        <authorList>
            <person name="Kim K.K."/>
            <person name="Lee K.C."/>
            <person name="Lee J.S."/>
        </authorList>
    </citation>
    <scope>NUCLEOTIDE SEQUENCE [LARGE SCALE GENOMIC DNA]</scope>
    <source>
        <strain evidence="7 8">B-1</strain>
    </source>
</reference>
<comment type="caution">
    <text evidence="7">The sequence shown here is derived from an EMBL/GenBank/DDBJ whole genome shotgun (WGS) entry which is preliminary data.</text>
</comment>
<sequence>MLQLFGYLSLFRTSFRVALKQKIRYPAAALAYYAFVSFAPLLVLTFAAVGRPLAVEFSRVAPSFLTPPVRKLVTQSITTANGRTGAGVLAVLVLGWCGANAVGDIRTVIEQIEGTAQNRLRDLIRDSVVILGSIGLALLAVATTSILFALPPAGPFVELASFFGLWVTLAVVFVPLYYVPSRVVATPRAALPGALTASFGWTVLNTALHFYSTHAGQYAIYGVLSGIVILLTSFYLAASLLLTGIIVNDQRQTESSL</sequence>
<evidence type="ECO:0000313" key="8">
    <source>
        <dbReference type="Proteomes" id="UP000007813"/>
    </source>
</evidence>
<dbReference type="OrthoDB" id="202693at2157"/>
<feature type="transmembrane region" description="Helical" evidence="6">
    <location>
        <begin position="128"/>
        <end position="150"/>
    </location>
</feature>
<evidence type="ECO:0000256" key="6">
    <source>
        <dbReference type="SAM" id="Phobius"/>
    </source>
</evidence>
<feature type="transmembrane region" description="Helical" evidence="6">
    <location>
        <begin position="190"/>
        <end position="212"/>
    </location>
</feature>
<comment type="subcellular location">
    <subcellularLocation>
        <location evidence="1">Cell membrane</location>
        <topology evidence="1">Multi-pass membrane protein</topology>
    </subcellularLocation>
</comment>
<dbReference type="InterPro" id="IPR017039">
    <property type="entry name" value="Virul_fac_BrkB"/>
</dbReference>
<keyword evidence="2" id="KW-1003">Cell membrane</keyword>
<accession>J3EUG9</accession>
<name>J3EUG9_9EURY</name>
<dbReference type="AlphaFoldDB" id="J3EUG9"/>
<keyword evidence="5 6" id="KW-0472">Membrane</keyword>
<evidence type="ECO:0000256" key="2">
    <source>
        <dbReference type="ARBA" id="ARBA00022475"/>
    </source>
</evidence>
<dbReference type="GO" id="GO:0005886">
    <property type="term" value="C:plasma membrane"/>
    <property type="evidence" value="ECO:0007669"/>
    <property type="project" value="UniProtKB-SubCell"/>
</dbReference>
<dbReference type="Pfam" id="PF03631">
    <property type="entry name" value="Virul_fac_BrkB"/>
    <property type="match status" value="1"/>
</dbReference>
<organism evidence="7 8">
    <name type="scientific">Halogranum salarium B-1</name>
    <dbReference type="NCBI Taxonomy" id="1210908"/>
    <lineage>
        <taxon>Archaea</taxon>
        <taxon>Methanobacteriati</taxon>
        <taxon>Methanobacteriota</taxon>
        <taxon>Stenosarchaea group</taxon>
        <taxon>Halobacteria</taxon>
        <taxon>Halobacteriales</taxon>
        <taxon>Haloferacaceae</taxon>
    </lineage>
</organism>
<gene>
    <name evidence="7" type="ORF">HSB1_34540</name>
</gene>
<proteinExistence type="predicted"/>
<evidence type="ECO:0000313" key="7">
    <source>
        <dbReference type="EMBL" id="EJN58037.1"/>
    </source>
</evidence>
<dbReference type="PANTHER" id="PTHR30213:SF1">
    <property type="entry name" value="INNER MEMBRANE PROTEIN YHJD"/>
    <property type="match status" value="1"/>
</dbReference>
<dbReference type="EMBL" id="ALJD01000009">
    <property type="protein sequence ID" value="EJN58037.1"/>
    <property type="molecule type" value="Genomic_DNA"/>
</dbReference>
<keyword evidence="3 6" id="KW-0812">Transmembrane</keyword>
<evidence type="ECO:0000256" key="1">
    <source>
        <dbReference type="ARBA" id="ARBA00004651"/>
    </source>
</evidence>
<evidence type="ECO:0000256" key="5">
    <source>
        <dbReference type="ARBA" id="ARBA00023136"/>
    </source>
</evidence>
<dbReference type="RefSeq" id="WP_009376802.1">
    <property type="nucleotide sequence ID" value="NZ_ALJD01000009.1"/>
</dbReference>
<evidence type="ECO:0000256" key="3">
    <source>
        <dbReference type="ARBA" id="ARBA00022692"/>
    </source>
</evidence>
<feature type="transmembrane region" description="Helical" evidence="6">
    <location>
        <begin position="156"/>
        <end position="178"/>
    </location>
</feature>
<feature type="transmembrane region" description="Helical" evidence="6">
    <location>
        <begin position="218"/>
        <end position="247"/>
    </location>
</feature>
<dbReference type="eggNOG" id="arCOG04965">
    <property type="taxonomic scope" value="Archaea"/>
</dbReference>
<dbReference type="PANTHER" id="PTHR30213">
    <property type="entry name" value="INNER MEMBRANE PROTEIN YHJD"/>
    <property type="match status" value="1"/>
</dbReference>
<dbReference type="Proteomes" id="UP000007813">
    <property type="component" value="Unassembled WGS sequence"/>
</dbReference>